<keyword evidence="2" id="KW-0966">Cell projection</keyword>
<reference evidence="2 3" key="1">
    <citation type="submission" date="2019-03" db="EMBL/GenBank/DDBJ databases">
        <title>Above-ground endophytic microbial communities from plants in different locations in the United States.</title>
        <authorList>
            <person name="Frank C."/>
        </authorList>
    </citation>
    <scope>NUCLEOTIDE SEQUENCE [LARGE SCALE GENOMIC DNA]</scope>
    <source>
        <strain evidence="2 3">LP_13_YM</strain>
    </source>
</reference>
<name>A0A4V2W405_9GAMM</name>
<dbReference type="OrthoDB" id="5956146at2"/>
<keyword evidence="3" id="KW-1185">Reference proteome</keyword>
<organism evidence="2 3">
    <name type="scientific">Luteibacter rhizovicinus</name>
    <dbReference type="NCBI Taxonomy" id="242606"/>
    <lineage>
        <taxon>Bacteria</taxon>
        <taxon>Pseudomonadati</taxon>
        <taxon>Pseudomonadota</taxon>
        <taxon>Gammaproteobacteria</taxon>
        <taxon>Lysobacterales</taxon>
        <taxon>Rhodanobacteraceae</taxon>
        <taxon>Luteibacter</taxon>
    </lineage>
</organism>
<evidence type="ECO:0000256" key="1">
    <source>
        <dbReference type="SAM" id="MobiDB-lite"/>
    </source>
</evidence>
<comment type="caution">
    <text evidence="2">The sequence shown here is derived from an EMBL/GenBank/DDBJ whole genome shotgun (WGS) entry which is preliminary data.</text>
</comment>
<gene>
    <name evidence="2" type="ORF">EC912_104226</name>
</gene>
<protein>
    <submittedName>
        <fullName evidence="2">Flagellar biosynthesis protein</fullName>
    </submittedName>
</protein>
<dbReference type="AlphaFoldDB" id="A0A4V2W405"/>
<accession>A0A4V2W405</accession>
<sequence length="89" mass="9261">MTASLPSPRRSVTLRVASPTDSGTSKHIDAAGVKAMLDRAQSLGLSPHLDPQIATLLAAVKLRDDVPTELYAALAAVVGTLLSAAQEQR</sequence>
<dbReference type="Proteomes" id="UP000295645">
    <property type="component" value="Unassembled WGS sequence"/>
</dbReference>
<evidence type="ECO:0000313" key="3">
    <source>
        <dbReference type="Proteomes" id="UP000295645"/>
    </source>
</evidence>
<keyword evidence="2" id="KW-0969">Cilium</keyword>
<dbReference type="EMBL" id="SMCS01000004">
    <property type="protein sequence ID" value="TCV94029.1"/>
    <property type="molecule type" value="Genomic_DNA"/>
</dbReference>
<dbReference type="RefSeq" id="WP_132144304.1">
    <property type="nucleotide sequence ID" value="NZ_SMCS01000004.1"/>
</dbReference>
<proteinExistence type="predicted"/>
<evidence type="ECO:0000313" key="2">
    <source>
        <dbReference type="EMBL" id="TCV94029.1"/>
    </source>
</evidence>
<keyword evidence="2" id="KW-0282">Flagellum</keyword>
<feature type="region of interest" description="Disordered" evidence="1">
    <location>
        <begin position="1"/>
        <end position="26"/>
    </location>
</feature>